<organism evidence="2 3">
    <name type="scientific">Paenibacillus lentus</name>
    <dbReference type="NCBI Taxonomy" id="1338368"/>
    <lineage>
        <taxon>Bacteria</taxon>
        <taxon>Bacillati</taxon>
        <taxon>Bacillota</taxon>
        <taxon>Bacilli</taxon>
        <taxon>Bacillales</taxon>
        <taxon>Paenibacillaceae</taxon>
        <taxon>Paenibacillus</taxon>
    </lineage>
</organism>
<dbReference type="RefSeq" id="WP_125081303.1">
    <property type="nucleotide sequence ID" value="NZ_CP034248.1"/>
</dbReference>
<name>A0A3Q8S8X8_9BACL</name>
<evidence type="ECO:0000259" key="1">
    <source>
        <dbReference type="Pfam" id="PF22016"/>
    </source>
</evidence>
<accession>A0A3Q8S8X8</accession>
<dbReference type="Pfam" id="PF22016">
    <property type="entry name" value="DUF6933"/>
    <property type="match status" value="1"/>
</dbReference>
<dbReference type="Proteomes" id="UP000273145">
    <property type="component" value="Chromosome"/>
</dbReference>
<keyword evidence="3" id="KW-1185">Reference proteome</keyword>
<proteinExistence type="predicted"/>
<dbReference type="KEGG" id="plen:EIM92_02355"/>
<sequence>MEPARKRFKLLVIHKRYLKPTRMKGLTHMLLIKATKDTLKDLHINPEPVLETDLFFSWHVNIFTLYRKKNYVFMNDLSRLSLTISGIRSNQANRLQEIFITNLMRYLTLEDIPEKLIEFYIKNCNEMVITKTDNRSVRSTLNEIMMIMKSLEYNKDGFEDQDHRHKWNNRIIYKPIDYKEPIDVFIKELTDRYKNKG</sequence>
<dbReference type="InterPro" id="IPR053864">
    <property type="entry name" value="DUF6933"/>
</dbReference>
<protein>
    <recommendedName>
        <fullName evidence="1">DUF6933 domain-containing protein</fullName>
    </recommendedName>
</protein>
<gene>
    <name evidence="2" type="ORF">EIM92_02355</name>
</gene>
<evidence type="ECO:0000313" key="2">
    <source>
        <dbReference type="EMBL" id="AZK45182.1"/>
    </source>
</evidence>
<evidence type="ECO:0000313" key="3">
    <source>
        <dbReference type="Proteomes" id="UP000273145"/>
    </source>
</evidence>
<dbReference type="AlphaFoldDB" id="A0A3Q8S8X8"/>
<dbReference type="EMBL" id="CP034248">
    <property type="protein sequence ID" value="AZK45182.1"/>
    <property type="molecule type" value="Genomic_DNA"/>
</dbReference>
<feature type="domain" description="DUF6933" evidence="1">
    <location>
        <begin position="31"/>
        <end position="183"/>
    </location>
</feature>
<reference evidence="2 3" key="1">
    <citation type="submission" date="2018-11" db="EMBL/GenBank/DDBJ databases">
        <title>Genome sequencing of Paenibacillus lentus DSM25539(T).</title>
        <authorList>
            <person name="Kook J.-K."/>
            <person name="Park S.-N."/>
            <person name="Lim Y.K."/>
        </authorList>
    </citation>
    <scope>NUCLEOTIDE SEQUENCE [LARGE SCALE GENOMIC DNA]</scope>
    <source>
        <strain evidence="2 3">DSM 25539</strain>
    </source>
</reference>
<dbReference type="OrthoDB" id="9801392at2"/>